<feature type="domain" description="DUF2179" evidence="7">
    <location>
        <begin position="230"/>
        <end position="284"/>
    </location>
</feature>
<dbReference type="Pfam" id="PF10035">
    <property type="entry name" value="DUF2179"/>
    <property type="match status" value="1"/>
</dbReference>
<comment type="subcellular location">
    <subcellularLocation>
        <location evidence="1">Cell membrane</location>
        <topology evidence="1">Multi-pass membrane protein</topology>
    </subcellularLocation>
</comment>
<keyword evidence="3 6" id="KW-0812">Transmembrane</keyword>
<evidence type="ECO:0000256" key="6">
    <source>
        <dbReference type="SAM" id="Phobius"/>
    </source>
</evidence>
<feature type="transmembrane region" description="Helical" evidence="6">
    <location>
        <begin position="58"/>
        <end position="78"/>
    </location>
</feature>
<reference evidence="8 9" key="1">
    <citation type="submission" date="2020-08" db="EMBL/GenBank/DDBJ databases">
        <title>Genome public.</title>
        <authorList>
            <person name="Liu C."/>
            <person name="Sun Q."/>
        </authorList>
    </citation>
    <scope>NUCLEOTIDE SEQUENCE [LARGE SCALE GENOMIC DNA]</scope>
    <source>
        <strain evidence="8 9">BX10</strain>
    </source>
</reference>
<keyword evidence="2" id="KW-1003">Cell membrane</keyword>
<evidence type="ECO:0000256" key="3">
    <source>
        <dbReference type="ARBA" id="ARBA00022692"/>
    </source>
</evidence>
<evidence type="ECO:0000256" key="4">
    <source>
        <dbReference type="ARBA" id="ARBA00022989"/>
    </source>
</evidence>
<feature type="transmembrane region" description="Helical" evidence="6">
    <location>
        <begin position="155"/>
        <end position="177"/>
    </location>
</feature>
<dbReference type="PANTHER" id="PTHR33545">
    <property type="entry name" value="UPF0750 MEMBRANE PROTEIN YITT-RELATED"/>
    <property type="match status" value="1"/>
</dbReference>
<dbReference type="InterPro" id="IPR051461">
    <property type="entry name" value="UPF0750_membrane"/>
</dbReference>
<feature type="transmembrane region" description="Helical" evidence="6">
    <location>
        <begin position="12"/>
        <end position="38"/>
    </location>
</feature>
<feature type="transmembrane region" description="Helical" evidence="6">
    <location>
        <begin position="85"/>
        <end position="103"/>
    </location>
</feature>
<proteinExistence type="predicted"/>
<evidence type="ECO:0000313" key="8">
    <source>
        <dbReference type="EMBL" id="MBC8600021.1"/>
    </source>
</evidence>
<keyword evidence="9" id="KW-1185">Reference proteome</keyword>
<dbReference type="CDD" id="cd16380">
    <property type="entry name" value="YitT_C"/>
    <property type="match status" value="1"/>
</dbReference>
<dbReference type="InterPro" id="IPR019264">
    <property type="entry name" value="DUF2179"/>
</dbReference>
<dbReference type="InterPro" id="IPR003740">
    <property type="entry name" value="YitT"/>
</dbReference>
<evidence type="ECO:0000256" key="5">
    <source>
        <dbReference type="ARBA" id="ARBA00023136"/>
    </source>
</evidence>
<name>A0ABR7NV59_9FIRM</name>
<accession>A0ABR7NV59</accession>
<dbReference type="PANTHER" id="PTHR33545:SF5">
    <property type="entry name" value="UPF0750 MEMBRANE PROTEIN YITT"/>
    <property type="match status" value="1"/>
</dbReference>
<dbReference type="Gene3D" id="3.30.70.120">
    <property type="match status" value="1"/>
</dbReference>
<dbReference type="InterPro" id="IPR015867">
    <property type="entry name" value="N-reg_PII/ATP_PRibTrfase_C"/>
</dbReference>
<protein>
    <submittedName>
        <fullName evidence="8">YitT family protein</fullName>
    </submittedName>
</protein>
<dbReference type="Pfam" id="PF02588">
    <property type="entry name" value="YitT_membrane"/>
    <property type="match status" value="1"/>
</dbReference>
<evidence type="ECO:0000259" key="7">
    <source>
        <dbReference type="Pfam" id="PF10035"/>
    </source>
</evidence>
<evidence type="ECO:0000256" key="2">
    <source>
        <dbReference type="ARBA" id="ARBA00022475"/>
    </source>
</evidence>
<keyword evidence="4 6" id="KW-1133">Transmembrane helix</keyword>
<organism evidence="8 9">
    <name type="scientific">Enterocloster hominis</name>
    <name type="common">ex Liu et al. 2021</name>
    <dbReference type="NCBI Taxonomy" id="2763663"/>
    <lineage>
        <taxon>Bacteria</taxon>
        <taxon>Bacillati</taxon>
        <taxon>Bacillota</taxon>
        <taxon>Clostridia</taxon>
        <taxon>Lachnospirales</taxon>
        <taxon>Lachnospiraceae</taxon>
        <taxon>Enterocloster</taxon>
    </lineage>
</organism>
<gene>
    <name evidence="8" type="ORF">H8708_12415</name>
</gene>
<keyword evidence="5 6" id="KW-0472">Membrane</keyword>
<feature type="transmembrane region" description="Helical" evidence="6">
    <location>
        <begin position="183"/>
        <end position="205"/>
    </location>
</feature>
<dbReference type="Proteomes" id="UP000647491">
    <property type="component" value="Unassembled WGS sequence"/>
</dbReference>
<comment type="caution">
    <text evidence="8">The sequence shown here is derived from an EMBL/GenBank/DDBJ whole genome shotgun (WGS) entry which is preliminary data.</text>
</comment>
<evidence type="ECO:0000256" key="1">
    <source>
        <dbReference type="ARBA" id="ARBA00004651"/>
    </source>
</evidence>
<dbReference type="PIRSF" id="PIRSF006483">
    <property type="entry name" value="Membrane_protein_YitT"/>
    <property type="match status" value="1"/>
</dbReference>
<evidence type="ECO:0000313" key="9">
    <source>
        <dbReference type="Proteomes" id="UP000647491"/>
    </source>
</evidence>
<sequence>MYMEKKDQKSRIMRLLAQVVIIMAGLSVYAAGVALFVLPMDMIAAGTTGLGLVAQHYWGIPLSIFVAGFNILMFVVGLVELGKEFALSTLVATFYYPFALEQATRLVGDMVFTDDPILCAVFSGVMIGFALGIVIRAGASTGGMDIPPLVLKKRFGIPVSVTMYVMDFMVLIAQMTFGDRERILYGLIMVMTYTIILDKVLVIGVRQTQAKIISERYEEISTAIQEKMDRGTTLLYMEGGHSGKQSRAILVVVSGRELQKLNRIVMDIDDQAFMIVSQVGEVRGRGFTLTKKYE</sequence>
<feature type="transmembrane region" description="Helical" evidence="6">
    <location>
        <begin position="115"/>
        <end position="135"/>
    </location>
</feature>
<dbReference type="EMBL" id="JACRTJ010000027">
    <property type="protein sequence ID" value="MBC8600021.1"/>
    <property type="molecule type" value="Genomic_DNA"/>
</dbReference>